<keyword evidence="1" id="KW-0812">Transmembrane</keyword>
<evidence type="ECO:0000256" key="1">
    <source>
        <dbReference type="SAM" id="Phobius"/>
    </source>
</evidence>
<organism evidence="3 4">
    <name type="scientific">Handroanthus impetiginosus</name>
    <dbReference type="NCBI Taxonomy" id="429701"/>
    <lineage>
        <taxon>Eukaryota</taxon>
        <taxon>Viridiplantae</taxon>
        <taxon>Streptophyta</taxon>
        <taxon>Embryophyta</taxon>
        <taxon>Tracheophyta</taxon>
        <taxon>Spermatophyta</taxon>
        <taxon>Magnoliopsida</taxon>
        <taxon>eudicotyledons</taxon>
        <taxon>Gunneridae</taxon>
        <taxon>Pentapetalae</taxon>
        <taxon>asterids</taxon>
        <taxon>lamiids</taxon>
        <taxon>Lamiales</taxon>
        <taxon>Bignoniaceae</taxon>
        <taxon>Crescentiina</taxon>
        <taxon>Tabebuia alliance</taxon>
        <taxon>Handroanthus</taxon>
    </lineage>
</organism>
<evidence type="ECO:0000313" key="3">
    <source>
        <dbReference type="EMBL" id="PIN26146.1"/>
    </source>
</evidence>
<comment type="caution">
    <text evidence="3">The sequence shown here is derived from an EMBL/GenBank/DDBJ whole genome shotgun (WGS) entry which is preliminary data.</text>
</comment>
<dbReference type="Pfam" id="PF00622">
    <property type="entry name" value="SPRY"/>
    <property type="match status" value="1"/>
</dbReference>
<evidence type="ECO:0000259" key="2">
    <source>
        <dbReference type="Pfam" id="PF00622"/>
    </source>
</evidence>
<dbReference type="InterPro" id="IPR003877">
    <property type="entry name" value="SPRY_dom"/>
</dbReference>
<accession>A0A2G9I8R4</accession>
<dbReference type="InterPro" id="IPR044736">
    <property type="entry name" value="Gid1/RanBPM/SPLA_SPRY"/>
</dbReference>
<keyword evidence="1" id="KW-0472">Membrane</keyword>
<dbReference type="PANTHER" id="PTHR44991">
    <property type="entry name" value="IMMUNOGLOBULIN SUPERFAMILY MEMBER 5"/>
    <property type="match status" value="1"/>
</dbReference>
<dbReference type="SUPFAM" id="SSF49899">
    <property type="entry name" value="Concanavalin A-like lectins/glucanases"/>
    <property type="match status" value="1"/>
</dbReference>
<protein>
    <recommendedName>
        <fullName evidence="2">SPRY domain-containing protein</fullName>
    </recommendedName>
</protein>
<keyword evidence="1" id="KW-1133">Transmembrane helix</keyword>
<dbReference type="InterPro" id="IPR013320">
    <property type="entry name" value="ConA-like_dom_sf"/>
</dbReference>
<name>A0A2G9I8R4_9LAMI</name>
<keyword evidence="4" id="KW-1185">Reference proteome</keyword>
<evidence type="ECO:0000313" key="4">
    <source>
        <dbReference type="Proteomes" id="UP000231279"/>
    </source>
</evidence>
<reference evidence="4" key="1">
    <citation type="journal article" date="2018" name="Gigascience">
        <title>Genome assembly of the Pink Ipe (Handroanthus impetiginosus, Bignoniaceae), a highly valued, ecologically keystone Neotropical timber forest tree.</title>
        <authorList>
            <person name="Silva-Junior O.B."/>
            <person name="Grattapaglia D."/>
            <person name="Novaes E."/>
            <person name="Collevatti R.G."/>
        </authorList>
    </citation>
    <scope>NUCLEOTIDE SEQUENCE [LARGE SCALE GENOMIC DNA]</scope>
    <source>
        <strain evidence="4">cv. UFG-1</strain>
    </source>
</reference>
<feature type="domain" description="SPRY" evidence="2">
    <location>
        <begin position="240"/>
        <end position="346"/>
    </location>
</feature>
<dbReference type="EMBL" id="NKXS01000145">
    <property type="protein sequence ID" value="PIN26146.1"/>
    <property type="molecule type" value="Genomic_DNA"/>
</dbReference>
<dbReference type="OrthoDB" id="258495at2759"/>
<sequence length="434" mass="48600">MIDLLHITLMAAFAGILMLLLLLILQRFLHPKIRARVVISDIAEIGQNLQDGISMVYHLDKDGSKKTNNYYVFSWTDNPSLVTDAVENGWSRFAFTTFVSSSSVKSSRSLLGACTANDQENRVYDNVEISWEISEESEDYMQKIRLNPGLKKIITSLNSISVIRTALPLPGPNLGNSCFPQEAYFEITILEDIHDHKDEDTLEKSEKIKLIEEGFNAKINSVSEEVKFGGKWDEKNEGILVCVGLTRGGPLQLRIPGSFPGSIGFNSSGSVYLDGTMLVSESENYEWGTAENVIGCGYNPHQKKVFFTIDSQQIHEIHCKTEVFGTPLYPTIATNTDVTVLVNFGQSPFKFLPGNLQRIPNPCFVRHHPNSPVLGFEDSKELFSIGRIDWSNSRRNNNTVNSIKSIEFDRESESDLFEIALDRTRASPYASSSH</sequence>
<feature type="transmembrane region" description="Helical" evidence="1">
    <location>
        <begin position="6"/>
        <end position="25"/>
    </location>
</feature>
<dbReference type="Gene3D" id="2.60.120.920">
    <property type="match status" value="1"/>
</dbReference>
<proteinExistence type="predicted"/>
<dbReference type="PANTHER" id="PTHR44991:SF1">
    <property type="entry name" value="IMMUNOGLOBULIN SUPERFAMILY MEMBER 5"/>
    <property type="match status" value="1"/>
</dbReference>
<dbReference type="Proteomes" id="UP000231279">
    <property type="component" value="Unassembled WGS sequence"/>
</dbReference>
<dbReference type="CDD" id="cd12885">
    <property type="entry name" value="SPRY_RanBP_like"/>
    <property type="match status" value="1"/>
</dbReference>
<dbReference type="AlphaFoldDB" id="A0A2G9I8R4"/>
<gene>
    <name evidence="3" type="ORF">CDL12_01101</name>
</gene>
<dbReference type="InterPro" id="IPR043136">
    <property type="entry name" value="B30.2/SPRY_sf"/>
</dbReference>